<name>A0A409XJ62_PSICY</name>
<protein>
    <submittedName>
        <fullName evidence="1">Uncharacterized protein</fullName>
    </submittedName>
</protein>
<dbReference type="EMBL" id="NHYD01001546">
    <property type="protein sequence ID" value="PPQ90784.1"/>
    <property type="molecule type" value="Genomic_DNA"/>
</dbReference>
<proteinExistence type="predicted"/>
<dbReference type="InParanoid" id="A0A409XJ62"/>
<dbReference type="OrthoDB" id="1418352at2759"/>
<comment type="caution">
    <text evidence="1">The sequence shown here is derived from an EMBL/GenBank/DDBJ whole genome shotgun (WGS) entry which is preliminary data.</text>
</comment>
<dbReference type="Proteomes" id="UP000283269">
    <property type="component" value="Unassembled WGS sequence"/>
</dbReference>
<dbReference type="Gene3D" id="1.25.40.570">
    <property type="match status" value="1"/>
</dbReference>
<evidence type="ECO:0000313" key="2">
    <source>
        <dbReference type="Proteomes" id="UP000283269"/>
    </source>
</evidence>
<sequence>MRLVGLQLESHRYQPTLALINTLLTVVKRLNNKMILGGAPPREPHVSQTGQHAQGQDLHRPLFHPCIHNILPHSRQCGLRPACAASTLDLQSGILHAEEKDYRTAYSYFFEAFENLSVQGKSEGVTRGVVGEGRHKIVTHKGDIPDYIQ</sequence>
<dbReference type="AlphaFoldDB" id="A0A409XJ62"/>
<keyword evidence="2" id="KW-1185">Reference proteome</keyword>
<accession>A0A409XJ62</accession>
<gene>
    <name evidence="1" type="ORF">CVT25_010109</name>
</gene>
<evidence type="ECO:0000313" key="1">
    <source>
        <dbReference type="EMBL" id="PPQ90784.1"/>
    </source>
</evidence>
<reference evidence="1 2" key="1">
    <citation type="journal article" date="2018" name="Evol. Lett.">
        <title>Horizontal gene cluster transfer increased hallucinogenic mushroom diversity.</title>
        <authorList>
            <person name="Reynolds H.T."/>
            <person name="Vijayakumar V."/>
            <person name="Gluck-Thaler E."/>
            <person name="Korotkin H.B."/>
            <person name="Matheny P.B."/>
            <person name="Slot J.C."/>
        </authorList>
    </citation>
    <scope>NUCLEOTIDE SEQUENCE [LARGE SCALE GENOMIC DNA]</scope>
    <source>
        <strain evidence="1 2">2631</strain>
    </source>
</reference>
<dbReference type="STRING" id="93625.A0A409XJ62"/>
<organism evidence="1 2">
    <name type="scientific">Psilocybe cyanescens</name>
    <dbReference type="NCBI Taxonomy" id="93625"/>
    <lineage>
        <taxon>Eukaryota</taxon>
        <taxon>Fungi</taxon>
        <taxon>Dikarya</taxon>
        <taxon>Basidiomycota</taxon>
        <taxon>Agaricomycotina</taxon>
        <taxon>Agaricomycetes</taxon>
        <taxon>Agaricomycetidae</taxon>
        <taxon>Agaricales</taxon>
        <taxon>Agaricineae</taxon>
        <taxon>Strophariaceae</taxon>
        <taxon>Psilocybe</taxon>
    </lineage>
</organism>